<evidence type="ECO:0000313" key="4">
    <source>
        <dbReference type="EMBL" id="CAG9978241.1"/>
    </source>
</evidence>
<evidence type="ECO:0000259" key="3">
    <source>
        <dbReference type="Pfam" id="PF01926"/>
    </source>
</evidence>
<reference evidence="4 5" key="2">
    <citation type="submission" date="2021-10" db="EMBL/GenBank/DDBJ databases">
        <authorList>
            <person name="Piombo E."/>
        </authorList>
    </citation>
    <scope>NUCLEOTIDE SEQUENCE [LARGE SCALE GENOMIC DNA]</scope>
</reference>
<dbReference type="Pfam" id="PF01926">
    <property type="entry name" value="MMR_HSR1"/>
    <property type="match status" value="1"/>
</dbReference>
<dbReference type="InterPro" id="IPR027417">
    <property type="entry name" value="P-loop_NTPase"/>
</dbReference>
<feature type="coiled-coil region" evidence="1">
    <location>
        <begin position="280"/>
        <end position="333"/>
    </location>
</feature>
<feature type="compositionally biased region" description="Basic and acidic residues" evidence="2">
    <location>
        <begin position="51"/>
        <end position="60"/>
    </location>
</feature>
<gene>
    <name evidence="4" type="ORF">CBYS24578_00009091</name>
</gene>
<sequence>MALVHAGPAHSRKIPTRGITAMSDDGCEEFYDAPAMPENDQPEDAAPATREPPEPEDFRGGRTARPNDAFIAVMGVTGSGKSSFISLCSGKAVRIGHTLEACTAIVDVYAYDMSPDQTVYLIDTPGFDDTNKSDTEVLSEIAVWLGSSYKSKILLSGIIYLHRITDVRMQGSAKKNLLMFKQLCGQDALKQVILVTTMWDKVSQEEGTRREEELIHTSEFWGWMVSKGSSVRRHGHNESSAKELVHQLIGHSNCITTDLQKQLIDENLTLDQTSAGRELKSELLKEQEKWAKRLHEVEEQMREAIKQRDQEAEEALKEVRDEYTVKIQRVEQDTVALRFNMESLISQRDARLSKLQQKMYDEQNAHTAQIKEMNEKVDILANRLSAEYMHSELEHHHKRLKPWHCRKGKLAFSISMSGVYYTCISPVITRCNEGPGQTPASGSKQLRSVFLGKKCGESPTWLARYSDGVEMSENLKVEYPRLQEALATHGVDHLKACTLGPNQTYYARWKSSWSSNVPDNLKNALKVYDPKKRDGPRIVTVGLGYDGAYVIAYRNSRGVKPSHSFTYGLKGHYQALKEILSKKKNLKIVAITLNPENATDFIIIWEEKANKGKSYRMQCYSQYETVIKEVETWWNWR</sequence>
<dbReference type="InterPro" id="IPR006073">
    <property type="entry name" value="GTP-bd"/>
</dbReference>
<dbReference type="AlphaFoldDB" id="A0A9N9U5U0"/>
<dbReference type="Gene3D" id="3.40.50.300">
    <property type="entry name" value="P-loop containing nucleotide triphosphate hydrolases"/>
    <property type="match status" value="1"/>
</dbReference>
<keyword evidence="5" id="KW-1185">Reference proteome</keyword>
<dbReference type="EMBL" id="CABFNO020001300">
    <property type="protein sequence ID" value="CAG9978241.1"/>
    <property type="molecule type" value="Genomic_DNA"/>
</dbReference>
<dbReference type="GO" id="GO:0005525">
    <property type="term" value="F:GTP binding"/>
    <property type="evidence" value="ECO:0007669"/>
    <property type="project" value="InterPro"/>
</dbReference>
<feature type="region of interest" description="Disordered" evidence="2">
    <location>
        <begin position="29"/>
        <end position="64"/>
    </location>
</feature>
<keyword evidence="1" id="KW-0175">Coiled coil</keyword>
<evidence type="ECO:0000313" key="5">
    <source>
        <dbReference type="Proteomes" id="UP000754883"/>
    </source>
</evidence>
<dbReference type="OrthoDB" id="8954335at2759"/>
<protein>
    <recommendedName>
        <fullName evidence="3">G domain-containing protein</fullName>
    </recommendedName>
</protein>
<dbReference type="SUPFAM" id="SSF52540">
    <property type="entry name" value="P-loop containing nucleoside triphosphate hydrolases"/>
    <property type="match status" value="1"/>
</dbReference>
<proteinExistence type="predicted"/>
<feature type="domain" description="G" evidence="3">
    <location>
        <begin position="71"/>
        <end position="135"/>
    </location>
</feature>
<reference evidence="5" key="1">
    <citation type="submission" date="2019-06" db="EMBL/GenBank/DDBJ databases">
        <authorList>
            <person name="Broberg M."/>
        </authorList>
    </citation>
    <scope>NUCLEOTIDE SEQUENCE [LARGE SCALE GENOMIC DNA]</scope>
</reference>
<name>A0A9N9U5U0_9HYPO</name>
<organism evidence="4 5">
    <name type="scientific">Clonostachys byssicola</name>
    <dbReference type="NCBI Taxonomy" id="160290"/>
    <lineage>
        <taxon>Eukaryota</taxon>
        <taxon>Fungi</taxon>
        <taxon>Dikarya</taxon>
        <taxon>Ascomycota</taxon>
        <taxon>Pezizomycotina</taxon>
        <taxon>Sordariomycetes</taxon>
        <taxon>Hypocreomycetidae</taxon>
        <taxon>Hypocreales</taxon>
        <taxon>Bionectriaceae</taxon>
        <taxon>Clonostachys</taxon>
    </lineage>
</organism>
<comment type="caution">
    <text evidence="4">The sequence shown here is derived from an EMBL/GenBank/DDBJ whole genome shotgun (WGS) entry which is preliminary data.</text>
</comment>
<accession>A0A9N9U5U0</accession>
<dbReference type="Proteomes" id="UP000754883">
    <property type="component" value="Unassembled WGS sequence"/>
</dbReference>
<evidence type="ECO:0000256" key="2">
    <source>
        <dbReference type="SAM" id="MobiDB-lite"/>
    </source>
</evidence>
<evidence type="ECO:0000256" key="1">
    <source>
        <dbReference type="SAM" id="Coils"/>
    </source>
</evidence>